<sequence>MKRQTAFGANPPYAKYLRAASAMMGGLALGLAATVVSLNAGHGFNALRAGPWTAWPSVGGPNIDPYARAAIARSGEAPLGRDQGLAFIATADSSGAPLDGACEYSVVDPLPPARFWTLSLATPSGGLIDNPAGRYGFSSVDVLRREGGGFELVIARHARAGNWLSPGEARKFVLMLRLYDTPLDVDARPDPNTFPRIVKLKCA</sequence>
<dbReference type="PANTHER" id="PTHR36509:SF2">
    <property type="entry name" value="BLL3101 PROTEIN"/>
    <property type="match status" value="1"/>
</dbReference>
<dbReference type="Pfam" id="PF06742">
    <property type="entry name" value="DUF1214"/>
    <property type="match status" value="1"/>
</dbReference>
<dbReference type="PANTHER" id="PTHR36509">
    <property type="entry name" value="BLL3101 PROTEIN"/>
    <property type="match status" value="1"/>
</dbReference>
<dbReference type="Proteomes" id="UP001317629">
    <property type="component" value="Chromosome"/>
</dbReference>
<dbReference type="Gene3D" id="2.60.120.600">
    <property type="entry name" value="Domain of unknown function DUF1214, C-terminal domain"/>
    <property type="match status" value="1"/>
</dbReference>
<feature type="domain" description="DUF1214" evidence="1">
    <location>
        <begin position="84"/>
        <end position="181"/>
    </location>
</feature>
<dbReference type="InterPro" id="IPR012038">
    <property type="entry name" value="UCP009471"/>
</dbReference>
<name>A0ABN6VCI0_9HYPH</name>
<dbReference type="InterPro" id="IPR010621">
    <property type="entry name" value="DUF1214"/>
</dbReference>
<dbReference type="InterPro" id="IPR037049">
    <property type="entry name" value="DUF1214_C_sf"/>
</dbReference>
<organism evidence="2 3">
    <name type="scientific">Methylocystis iwaonis</name>
    <dbReference type="NCBI Taxonomy" id="2885079"/>
    <lineage>
        <taxon>Bacteria</taxon>
        <taxon>Pseudomonadati</taxon>
        <taxon>Pseudomonadota</taxon>
        <taxon>Alphaproteobacteria</taxon>
        <taxon>Hyphomicrobiales</taxon>
        <taxon>Methylocystaceae</taxon>
        <taxon>Methylocystis</taxon>
    </lineage>
</organism>
<accession>A0ABN6VCI0</accession>
<gene>
    <name evidence="2" type="ORF">SS37A_08920</name>
</gene>
<dbReference type="RefSeq" id="WP_281930762.1">
    <property type="nucleotide sequence ID" value="NZ_AP027142.1"/>
</dbReference>
<reference evidence="2 3" key="1">
    <citation type="journal article" date="2023" name="Int. J. Syst. Evol. Microbiol.">
        <title>Methylocystis iwaonis sp. nov., a type II methane-oxidizing bacterium from surface soil of a rice paddy field in Japan, and emended description of the genus Methylocystis (ex Whittenbury et al. 1970) Bowman et al. 1993.</title>
        <authorList>
            <person name="Kaise H."/>
            <person name="Sawadogo J.B."/>
            <person name="Alam M.S."/>
            <person name="Ueno C."/>
            <person name="Dianou D."/>
            <person name="Shinjo R."/>
            <person name="Asakawa S."/>
        </authorList>
    </citation>
    <scope>NUCLEOTIDE SEQUENCE [LARGE SCALE GENOMIC DNA]</scope>
    <source>
        <strain evidence="2 3">SS37A-Re</strain>
    </source>
</reference>
<evidence type="ECO:0000313" key="2">
    <source>
        <dbReference type="EMBL" id="BDV33363.1"/>
    </source>
</evidence>
<evidence type="ECO:0000313" key="3">
    <source>
        <dbReference type="Proteomes" id="UP001317629"/>
    </source>
</evidence>
<dbReference type="SUPFAM" id="SSF160935">
    <property type="entry name" value="VPA0735-like"/>
    <property type="match status" value="1"/>
</dbReference>
<proteinExistence type="predicted"/>
<dbReference type="EMBL" id="AP027142">
    <property type="protein sequence ID" value="BDV33363.1"/>
    <property type="molecule type" value="Genomic_DNA"/>
</dbReference>
<protein>
    <submittedName>
        <fullName evidence="2">Membrane protein</fullName>
    </submittedName>
</protein>
<dbReference type="PIRSF" id="PIRSF009471">
    <property type="entry name" value="UCP009471"/>
    <property type="match status" value="1"/>
</dbReference>
<keyword evidence="3" id="KW-1185">Reference proteome</keyword>
<evidence type="ECO:0000259" key="1">
    <source>
        <dbReference type="Pfam" id="PF06742"/>
    </source>
</evidence>